<comment type="subcellular location">
    <subcellularLocation>
        <location evidence="1">Mitochondrion intermembrane space</location>
    </subcellularLocation>
</comment>
<dbReference type="EMBL" id="JBEVYD010000005">
    <property type="protein sequence ID" value="KAL3232291.1"/>
    <property type="molecule type" value="Genomic_DNA"/>
</dbReference>
<evidence type="ECO:0000256" key="2">
    <source>
        <dbReference type="ARBA" id="ARBA00009858"/>
    </source>
</evidence>
<evidence type="ECO:0000313" key="6">
    <source>
        <dbReference type="EMBL" id="KAL3232291.1"/>
    </source>
</evidence>
<protein>
    <recommendedName>
        <fullName evidence="3">Cx9C motif-containing protein 4, mitochondrial</fullName>
    </recommendedName>
</protein>
<accession>A0ABR4NUK6</accession>
<evidence type="ECO:0000313" key="7">
    <source>
        <dbReference type="Proteomes" id="UP001623330"/>
    </source>
</evidence>
<evidence type="ECO:0000256" key="3">
    <source>
        <dbReference type="ARBA" id="ARBA00019406"/>
    </source>
</evidence>
<keyword evidence="4" id="KW-0496">Mitochondrion</keyword>
<dbReference type="PROSITE" id="PS51808">
    <property type="entry name" value="CHCH"/>
    <property type="match status" value="1"/>
</dbReference>
<evidence type="ECO:0000256" key="5">
    <source>
        <dbReference type="ARBA" id="ARBA00023157"/>
    </source>
</evidence>
<dbReference type="InterPro" id="IPR009069">
    <property type="entry name" value="Cys_alpha_HP_mot_SF"/>
</dbReference>
<dbReference type="SUPFAM" id="SSF47072">
    <property type="entry name" value="Cysteine alpha-hairpin motif"/>
    <property type="match status" value="1"/>
</dbReference>
<organism evidence="6 7">
    <name type="scientific">Nakaseomyces bracarensis</name>
    <dbReference type="NCBI Taxonomy" id="273131"/>
    <lineage>
        <taxon>Eukaryota</taxon>
        <taxon>Fungi</taxon>
        <taxon>Dikarya</taxon>
        <taxon>Ascomycota</taxon>
        <taxon>Saccharomycotina</taxon>
        <taxon>Saccharomycetes</taxon>
        <taxon>Saccharomycetales</taxon>
        <taxon>Saccharomycetaceae</taxon>
        <taxon>Nakaseomyces</taxon>
    </lineage>
</organism>
<dbReference type="Pfam" id="PF08991">
    <property type="entry name" value="CMC4"/>
    <property type="match status" value="1"/>
</dbReference>
<comment type="similarity">
    <text evidence="2">Belongs to the CMC4 family.</text>
</comment>
<reference evidence="6 7" key="1">
    <citation type="submission" date="2024-05" db="EMBL/GenBank/DDBJ databases">
        <title>Long read based assembly of the Candida bracarensis genome reveals expanded adhesin content.</title>
        <authorList>
            <person name="Marcet-Houben M."/>
            <person name="Ksiezopolska E."/>
            <person name="Gabaldon T."/>
        </authorList>
    </citation>
    <scope>NUCLEOTIDE SEQUENCE [LARGE SCALE GENOMIC DNA]</scope>
    <source>
        <strain evidence="6 7">CBM6</strain>
    </source>
</reference>
<gene>
    <name evidence="6" type="ORF">RNJ44_04207</name>
</gene>
<dbReference type="Gene3D" id="1.10.287.1130">
    <property type="entry name" value="CytochromE C oxidase copper chaperone"/>
    <property type="match status" value="1"/>
</dbReference>
<dbReference type="InterPro" id="IPR027179">
    <property type="entry name" value="CMC4"/>
</dbReference>
<keyword evidence="7" id="KW-1185">Reference proteome</keyword>
<keyword evidence="5" id="KW-1015">Disulfide bond</keyword>
<dbReference type="PANTHER" id="PTHR15590">
    <property type="entry name" value="CX9C MOTIF-CONTAINING PROTEIN 4"/>
    <property type="match status" value="1"/>
</dbReference>
<dbReference type="PANTHER" id="PTHR15590:SF0">
    <property type="entry name" value="CX9C MOTIF-CONTAINING PROTEIN 4"/>
    <property type="match status" value="1"/>
</dbReference>
<dbReference type="Proteomes" id="UP001623330">
    <property type="component" value="Unassembled WGS sequence"/>
</dbReference>
<evidence type="ECO:0000256" key="1">
    <source>
        <dbReference type="ARBA" id="ARBA00004569"/>
    </source>
</evidence>
<name>A0ABR4NUK6_9SACH</name>
<proteinExistence type="inferred from homology"/>
<evidence type="ECO:0000256" key="4">
    <source>
        <dbReference type="ARBA" id="ARBA00023128"/>
    </source>
</evidence>
<sequence length="70" mass="8136">MGLDNTCQKEACKIQDCLLKNNYNETRCAGLIDALYKCCNQFYNDHPGEKSRCCPQPHLLELKMQQRNLK</sequence>
<comment type="caution">
    <text evidence="6">The sequence shown here is derived from an EMBL/GenBank/DDBJ whole genome shotgun (WGS) entry which is preliminary data.</text>
</comment>